<name>A0ABS4JVQ8_9FIRM</name>
<keyword evidence="2" id="KW-1185">Reference proteome</keyword>
<reference evidence="1 2" key="1">
    <citation type="submission" date="2021-03" db="EMBL/GenBank/DDBJ databases">
        <title>Genomic Encyclopedia of Type Strains, Phase IV (KMG-IV): sequencing the most valuable type-strain genomes for metagenomic binning, comparative biology and taxonomic classification.</title>
        <authorList>
            <person name="Goeker M."/>
        </authorList>
    </citation>
    <scope>NUCLEOTIDE SEQUENCE [LARGE SCALE GENOMIC DNA]</scope>
    <source>
        <strain evidence="1 2">DSM 27138</strain>
    </source>
</reference>
<organism evidence="1 2">
    <name type="scientific">Symbiobacterium terraclitae</name>
    <dbReference type="NCBI Taxonomy" id="557451"/>
    <lineage>
        <taxon>Bacteria</taxon>
        <taxon>Bacillati</taxon>
        <taxon>Bacillota</taxon>
        <taxon>Clostridia</taxon>
        <taxon>Eubacteriales</taxon>
        <taxon>Symbiobacteriaceae</taxon>
        <taxon>Symbiobacterium</taxon>
    </lineage>
</organism>
<gene>
    <name evidence="1" type="ORF">J2Z79_002451</name>
</gene>
<evidence type="ECO:0000313" key="2">
    <source>
        <dbReference type="Proteomes" id="UP001519289"/>
    </source>
</evidence>
<dbReference type="EMBL" id="JAGGLG010000021">
    <property type="protein sequence ID" value="MBP2019035.1"/>
    <property type="molecule type" value="Genomic_DNA"/>
</dbReference>
<comment type="caution">
    <text evidence="1">The sequence shown here is derived from an EMBL/GenBank/DDBJ whole genome shotgun (WGS) entry which is preliminary data.</text>
</comment>
<accession>A0ABS4JVQ8</accession>
<proteinExistence type="predicted"/>
<protein>
    <submittedName>
        <fullName evidence="1">Uncharacterized protein</fullName>
    </submittedName>
</protein>
<dbReference type="Proteomes" id="UP001519289">
    <property type="component" value="Unassembled WGS sequence"/>
</dbReference>
<dbReference type="RefSeq" id="WP_280953707.1">
    <property type="nucleotide sequence ID" value="NZ_JAGGLG010000021.1"/>
</dbReference>
<sequence>MRKLVALAFLVMLLVTAVGNLAVAGEHSIANDGCSPYYECLV</sequence>
<evidence type="ECO:0000313" key="1">
    <source>
        <dbReference type="EMBL" id="MBP2019035.1"/>
    </source>
</evidence>